<dbReference type="SMART" id="SM00116">
    <property type="entry name" value="CBS"/>
    <property type="match status" value="2"/>
</dbReference>
<evidence type="ECO:0000256" key="5">
    <source>
        <dbReference type="SAM" id="MobiDB-lite"/>
    </source>
</evidence>
<dbReference type="Pfam" id="PF03471">
    <property type="entry name" value="CorC_HlyC"/>
    <property type="match status" value="1"/>
</dbReference>
<dbReference type="AlphaFoldDB" id="A0A6G7VPK1"/>
<dbReference type="InterPro" id="IPR036318">
    <property type="entry name" value="FAD-bd_PCMH-like_sf"/>
</dbReference>
<dbReference type="GO" id="GO:0005886">
    <property type="term" value="C:plasma membrane"/>
    <property type="evidence" value="ECO:0007669"/>
    <property type="project" value="TreeGrafter"/>
</dbReference>
<evidence type="ECO:0000256" key="4">
    <source>
        <dbReference type="PROSITE-ProRule" id="PRU00703"/>
    </source>
</evidence>
<keyword evidence="8" id="KW-1185">Reference proteome</keyword>
<dbReference type="CDD" id="cd04590">
    <property type="entry name" value="CBS_pair_CorC_HlyC_assoc"/>
    <property type="match status" value="1"/>
</dbReference>
<dbReference type="Pfam" id="PF00571">
    <property type="entry name" value="CBS"/>
    <property type="match status" value="2"/>
</dbReference>
<evidence type="ECO:0000313" key="8">
    <source>
        <dbReference type="Proteomes" id="UP000500791"/>
    </source>
</evidence>
<evidence type="ECO:0000256" key="2">
    <source>
        <dbReference type="ARBA" id="ARBA00022737"/>
    </source>
</evidence>
<reference evidence="7 8" key="1">
    <citation type="submission" date="2020-03" db="EMBL/GenBank/DDBJ databases">
        <title>Complete genome sequence of Monaibacterium sp. ALG8 with diverse plasmids.</title>
        <authorList>
            <person name="Sun C."/>
        </authorList>
    </citation>
    <scope>NUCLEOTIDE SEQUENCE [LARGE SCALE GENOMIC DNA]</scope>
    <source>
        <strain evidence="7 8">ALG8</strain>
    </source>
</reference>
<dbReference type="InterPro" id="IPR016169">
    <property type="entry name" value="FAD-bd_PCMH_sub2"/>
</dbReference>
<proteinExistence type="inferred from homology"/>
<keyword evidence="3 4" id="KW-0129">CBS domain</keyword>
<dbReference type="FunFam" id="3.10.580.10:FF:000002">
    <property type="entry name" value="Magnesium/cobalt efflux protein CorC"/>
    <property type="match status" value="1"/>
</dbReference>
<dbReference type="InterPro" id="IPR005170">
    <property type="entry name" value="Transptr-assoc_dom"/>
</dbReference>
<sequence length="305" mass="33776">MNDSSEGPSGAARGAQQDEATERQQSLSWAGIISRFLGGGHADEAEDSSQSAMERVSEAGAREMLVNLGKMRDMRVQDVAVPRADIVAISKTATLDEIMQIYRDSGYTRLPVYDDTLDDPQGFLHLKDLTLRYGFGADTDQADIAPLIRRILFVPPSMPLGALLQRMQNTRIHIALVIDEYGGVDGLVTIEDLLEEIVGDIEDEHDTEEASMWREESPGIYIANARAELSDFEQVAGVDLLSDKLDEEVDTLGGLVFMLLGRIPERSEVIFHPDGHEFEVVDADPRRIKRLRVRIADPDQRAAAE</sequence>
<feature type="domain" description="CBS" evidence="6">
    <location>
        <begin position="80"/>
        <end position="139"/>
    </location>
</feature>
<evidence type="ECO:0000313" key="7">
    <source>
        <dbReference type="EMBL" id="QIK41850.1"/>
    </source>
</evidence>
<organism evidence="7 8">
    <name type="scientific">Pontivivens nitratireducens</name>
    <dbReference type="NCBI Taxonomy" id="2758038"/>
    <lineage>
        <taxon>Bacteria</taxon>
        <taxon>Pseudomonadati</taxon>
        <taxon>Pseudomonadota</taxon>
        <taxon>Alphaproteobacteria</taxon>
        <taxon>Rhodobacterales</taxon>
        <taxon>Paracoccaceae</taxon>
        <taxon>Pontivivens</taxon>
    </lineage>
</organism>
<dbReference type="InterPro" id="IPR046342">
    <property type="entry name" value="CBS_dom_sf"/>
</dbReference>
<dbReference type="GO" id="GO:0050660">
    <property type="term" value="F:flavin adenine dinucleotide binding"/>
    <property type="evidence" value="ECO:0007669"/>
    <property type="project" value="InterPro"/>
</dbReference>
<dbReference type="SUPFAM" id="SSF54631">
    <property type="entry name" value="CBS-domain pair"/>
    <property type="match status" value="1"/>
</dbReference>
<dbReference type="KEGG" id="mon:G8E03_14455"/>
<evidence type="ECO:0000256" key="3">
    <source>
        <dbReference type="ARBA" id="ARBA00023122"/>
    </source>
</evidence>
<dbReference type="Gene3D" id="3.30.465.10">
    <property type="match status" value="1"/>
</dbReference>
<comment type="similarity">
    <text evidence="1">Belongs to the UPF0053 family. Hemolysin C subfamily.</text>
</comment>
<gene>
    <name evidence="7" type="ORF">G8E03_14455</name>
</gene>
<evidence type="ECO:0000259" key="6">
    <source>
        <dbReference type="PROSITE" id="PS51371"/>
    </source>
</evidence>
<dbReference type="Proteomes" id="UP000500791">
    <property type="component" value="Chromosome"/>
</dbReference>
<dbReference type="PANTHER" id="PTHR22777:SF27">
    <property type="entry name" value="MAGNESIUM AND COBALT EFFLUX PROTEIN CORC"/>
    <property type="match status" value="1"/>
</dbReference>
<name>A0A6G7VPK1_9RHOB</name>
<dbReference type="Gene3D" id="3.10.580.10">
    <property type="entry name" value="CBS-domain"/>
    <property type="match status" value="1"/>
</dbReference>
<dbReference type="SUPFAM" id="SSF56176">
    <property type="entry name" value="FAD-binding/transporter-associated domain-like"/>
    <property type="match status" value="1"/>
</dbReference>
<accession>A0A6G7VPK1</accession>
<dbReference type="SMART" id="SM01091">
    <property type="entry name" value="CorC_HlyC"/>
    <property type="match status" value="1"/>
</dbReference>
<feature type="domain" description="CBS" evidence="6">
    <location>
        <begin position="147"/>
        <end position="207"/>
    </location>
</feature>
<keyword evidence="2" id="KW-0677">Repeat</keyword>
<protein>
    <submittedName>
        <fullName evidence="7">HlyC/CorC family transporter</fullName>
    </submittedName>
</protein>
<dbReference type="PANTHER" id="PTHR22777">
    <property type="entry name" value="HEMOLYSIN-RELATED"/>
    <property type="match status" value="1"/>
</dbReference>
<feature type="region of interest" description="Disordered" evidence="5">
    <location>
        <begin position="1"/>
        <end position="25"/>
    </location>
</feature>
<dbReference type="EMBL" id="CP049811">
    <property type="protein sequence ID" value="QIK41850.1"/>
    <property type="molecule type" value="Genomic_DNA"/>
</dbReference>
<evidence type="ECO:0000256" key="1">
    <source>
        <dbReference type="ARBA" id="ARBA00006446"/>
    </source>
</evidence>
<dbReference type="InterPro" id="IPR044751">
    <property type="entry name" value="Ion_transp-like_CBS"/>
</dbReference>
<dbReference type="RefSeq" id="WP_166193428.1">
    <property type="nucleotide sequence ID" value="NZ_CP049811.1"/>
</dbReference>
<dbReference type="PROSITE" id="PS51371">
    <property type="entry name" value="CBS"/>
    <property type="match status" value="2"/>
</dbReference>
<dbReference type="InterPro" id="IPR000644">
    <property type="entry name" value="CBS_dom"/>
</dbReference>